<evidence type="ECO:0000313" key="8">
    <source>
        <dbReference type="EMBL" id="KPM04222.1"/>
    </source>
</evidence>
<keyword evidence="6" id="KW-0636">Prenylation</keyword>
<comment type="caution">
    <text evidence="8">The sequence shown here is derived from an EMBL/GenBank/DDBJ whole genome shotgun (WGS) entry which is preliminary data.</text>
</comment>
<dbReference type="PROSITE" id="PS50892">
    <property type="entry name" value="V_SNARE"/>
    <property type="match status" value="1"/>
</dbReference>
<dbReference type="AlphaFoldDB" id="A0A131ZZD1"/>
<evidence type="ECO:0000256" key="6">
    <source>
        <dbReference type="ARBA" id="ARBA00023289"/>
    </source>
</evidence>
<dbReference type="GO" id="GO:0006888">
    <property type="term" value="P:endoplasmic reticulum to Golgi vesicle-mediated transport"/>
    <property type="evidence" value="ECO:0007669"/>
    <property type="project" value="TreeGrafter"/>
</dbReference>
<evidence type="ECO:0000313" key="9">
    <source>
        <dbReference type="Proteomes" id="UP000616769"/>
    </source>
</evidence>
<comment type="subcellular location">
    <subcellularLocation>
        <location evidence="7">Endomembrane system</location>
        <topology evidence="7">Lipid-anchor</topology>
        <orientation evidence="7">Cytoplasmic side</orientation>
    </subcellularLocation>
</comment>
<evidence type="ECO:0000256" key="7">
    <source>
        <dbReference type="ARBA" id="ARBA00046278"/>
    </source>
</evidence>
<evidence type="ECO:0000256" key="3">
    <source>
        <dbReference type="ARBA" id="ARBA00023136"/>
    </source>
</evidence>
<sequence length="242" mass="27854">MNSEVTTLNFRVLVQILENPFKSPVKSKSADLSQIIRKTLVVLDFRLNIKDSQKKISQNVLLLKSACDLSSFGFFQRNSVGEFFRFSAKMIIERSDIATRSSIKQQEYLCHSYIRSDRLAGVVISDNEYPHRVSHTLLSRILDEFSEAVPSNKWPNTNEGQASFNKLDQYLAKFQNPKEADAMTKLQNEIDETKIILYDAISGILERGEKLDQLVEKSEELSVQSKLFYKTARKTNQCCQYY</sequence>
<dbReference type="SUPFAM" id="SSF64356">
    <property type="entry name" value="SNARE-like"/>
    <property type="match status" value="1"/>
</dbReference>
<dbReference type="PANTHER" id="PTHR45806:SF1">
    <property type="entry name" value="SYNAPTOBREVIN HOMOLOG YKT6"/>
    <property type="match status" value="1"/>
</dbReference>
<dbReference type="Gene3D" id="1.20.5.110">
    <property type="match status" value="1"/>
</dbReference>
<dbReference type="InterPro" id="IPR042855">
    <property type="entry name" value="V_SNARE_CC"/>
</dbReference>
<keyword evidence="5" id="KW-0449">Lipoprotein</keyword>
<dbReference type="EMBL" id="JXLN01007793">
    <property type="protein sequence ID" value="KPM04222.1"/>
    <property type="molecule type" value="Genomic_DNA"/>
</dbReference>
<dbReference type="Pfam" id="PF00957">
    <property type="entry name" value="Synaptobrevin"/>
    <property type="match status" value="1"/>
</dbReference>
<dbReference type="GO" id="GO:0005794">
    <property type="term" value="C:Golgi apparatus"/>
    <property type="evidence" value="ECO:0007669"/>
    <property type="project" value="TreeGrafter"/>
</dbReference>
<organism evidence="8 9">
    <name type="scientific">Sarcoptes scabiei</name>
    <name type="common">Itch mite</name>
    <name type="synonym">Acarus scabiei</name>
    <dbReference type="NCBI Taxonomy" id="52283"/>
    <lineage>
        <taxon>Eukaryota</taxon>
        <taxon>Metazoa</taxon>
        <taxon>Ecdysozoa</taxon>
        <taxon>Arthropoda</taxon>
        <taxon>Chelicerata</taxon>
        <taxon>Arachnida</taxon>
        <taxon>Acari</taxon>
        <taxon>Acariformes</taxon>
        <taxon>Sarcoptiformes</taxon>
        <taxon>Astigmata</taxon>
        <taxon>Psoroptidia</taxon>
        <taxon>Sarcoptoidea</taxon>
        <taxon>Sarcoptidae</taxon>
        <taxon>Sarcoptinae</taxon>
        <taxon>Sarcoptes</taxon>
    </lineage>
</organism>
<dbReference type="CDD" id="cd14824">
    <property type="entry name" value="Longin"/>
    <property type="match status" value="1"/>
</dbReference>
<dbReference type="Proteomes" id="UP000616769">
    <property type="component" value="Unassembled WGS sequence"/>
</dbReference>
<accession>A0A131ZZD1</accession>
<dbReference type="InterPro" id="IPR010908">
    <property type="entry name" value="Longin_dom"/>
</dbReference>
<proteinExistence type="inferred from homology"/>
<dbReference type="PANTHER" id="PTHR45806">
    <property type="entry name" value="SYNAPTOBREVIN HOMOLOG YKT6"/>
    <property type="match status" value="1"/>
</dbReference>
<evidence type="ECO:0000256" key="1">
    <source>
        <dbReference type="ARBA" id="ARBA00008025"/>
    </source>
</evidence>
<dbReference type="OrthoDB" id="27923at2759"/>
<keyword evidence="2" id="KW-0488">Methylation</keyword>
<name>A0A131ZZD1_SARSC</name>
<dbReference type="GO" id="GO:0005484">
    <property type="term" value="F:SNAP receptor activity"/>
    <property type="evidence" value="ECO:0007669"/>
    <property type="project" value="TreeGrafter"/>
</dbReference>
<keyword evidence="4" id="KW-0564">Palmitate</keyword>
<dbReference type="PROSITE" id="PS50859">
    <property type="entry name" value="LONGIN"/>
    <property type="match status" value="1"/>
</dbReference>
<dbReference type="InterPro" id="IPR011012">
    <property type="entry name" value="Longin-like_dom_sf"/>
</dbReference>
<dbReference type="Pfam" id="PF13774">
    <property type="entry name" value="Longin"/>
    <property type="match status" value="1"/>
</dbReference>
<dbReference type="SUPFAM" id="SSF58038">
    <property type="entry name" value="SNARE fusion complex"/>
    <property type="match status" value="1"/>
</dbReference>
<protein>
    <submittedName>
        <fullName evidence="8">Synaptobrevin YKT6-like protein</fullName>
    </submittedName>
</protein>
<keyword evidence="3" id="KW-0472">Membrane</keyword>
<evidence type="ECO:0000256" key="5">
    <source>
        <dbReference type="ARBA" id="ARBA00023288"/>
    </source>
</evidence>
<reference evidence="8 9" key="1">
    <citation type="journal article" date="2015" name="Parasit. Vectors">
        <title>Draft genome of the scabies mite.</title>
        <authorList>
            <person name="Rider S.D.Jr."/>
            <person name="Morgan M.S."/>
            <person name="Arlian L.G."/>
        </authorList>
    </citation>
    <scope>NUCLEOTIDE SEQUENCE [LARGE SCALE GENOMIC DNA]</scope>
    <source>
        <strain evidence="8">Arlian Lab</strain>
    </source>
</reference>
<gene>
    <name evidence="8" type="ORF">QR98_0026650</name>
</gene>
<evidence type="ECO:0000256" key="2">
    <source>
        <dbReference type="ARBA" id="ARBA00022481"/>
    </source>
</evidence>
<dbReference type="SMART" id="SM01270">
    <property type="entry name" value="Longin"/>
    <property type="match status" value="1"/>
</dbReference>
<dbReference type="Gene3D" id="3.30.450.50">
    <property type="entry name" value="Longin domain"/>
    <property type="match status" value="1"/>
</dbReference>
<dbReference type="VEuPathDB" id="VectorBase:SSCA006535"/>
<evidence type="ECO:0000256" key="4">
    <source>
        <dbReference type="ARBA" id="ARBA00023139"/>
    </source>
</evidence>
<comment type="similarity">
    <text evidence="1">Belongs to the synaptobrevin family.</text>
</comment>